<gene>
    <name evidence="2" type="ORF">V5O48_018352</name>
</gene>
<feature type="compositionally biased region" description="Low complexity" evidence="1">
    <location>
        <begin position="42"/>
        <end position="53"/>
    </location>
</feature>
<dbReference type="Proteomes" id="UP001465976">
    <property type="component" value="Unassembled WGS sequence"/>
</dbReference>
<feature type="compositionally biased region" description="Basic and acidic residues" evidence="1">
    <location>
        <begin position="57"/>
        <end position="75"/>
    </location>
</feature>
<reference evidence="2 3" key="1">
    <citation type="submission" date="2024-02" db="EMBL/GenBank/DDBJ databases">
        <title>A draft genome for the cacao thread blight pathogen Marasmius crinis-equi.</title>
        <authorList>
            <person name="Cohen S.P."/>
            <person name="Baruah I.K."/>
            <person name="Amoako-Attah I."/>
            <person name="Bukari Y."/>
            <person name="Meinhardt L.W."/>
            <person name="Bailey B.A."/>
        </authorList>
    </citation>
    <scope>NUCLEOTIDE SEQUENCE [LARGE SCALE GENOMIC DNA]</scope>
    <source>
        <strain evidence="2 3">GH-76</strain>
    </source>
</reference>
<feature type="region of interest" description="Disordered" evidence="1">
    <location>
        <begin position="1"/>
        <end position="80"/>
    </location>
</feature>
<evidence type="ECO:0000256" key="1">
    <source>
        <dbReference type="SAM" id="MobiDB-lite"/>
    </source>
</evidence>
<comment type="caution">
    <text evidence="2">The sequence shown here is derived from an EMBL/GenBank/DDBJ whole genome shotgun (WGS) entry which is preliminary data.</text>
</comment>
<evidence type="ECO:0000313" key="2">
    <source>
        <dbReference type="EMBL" id="KAL0563713.1"/>
    </source>
</evidence>
<feature type="region of interest" description="Disordered" evidence="1">
    <location>
        <begin position="178"/>
        <end position="206"/>
    </location>
</feature>
<dbReference type="EMBL" id="JBAHYK010003259">
    <property type="protein sequence ID" value="KAL0563713.1"/>
    <property type="molecule type" value="Genomic_DNA"/>
</dbReference>
<proteinExistence type="predicted"/>
<organism evidence="2 3">
    <name type="scientific">Marasmius crinis-equi</name>
    <dbReference type="NCBI Taxonomy" id="585013"/>
    <lineage>
        <taxon>Eukaryota</taxon>
        <taxon>Fungi</taxon>
        <taxon>Dikarya</taxon>
        <taxon>Basidiomycota</taxon>
        <taxon>Agaricomycotina</taxon>
        <taxon>Agaricomycetes</taxon>
        <taxon>Agaricomycetidae</taxon>
        <taxon>Agaricales</taxon>
        <taxon>Marasmiineae</taxon>
        <taxon>Marasmiaceae</taxon>
        <taxon>Marasmius</taxon>
    </lineage>
</organism>
<name>A0ABR3ELF7_9AGAR</name>
<sequence length="206" mass="22860">MTFLKDQGHQMPGRDIRHKGAIFDDKSDLRSSLPPSYPPNSSPTTSRSTSPAPSLDPDLKYDHGEGPRKQFRASEEEPQPPLLLPSEYLCACCPLCFGGAYPDSGHAMEFVKLSLKLNIITDLFVLYRSDAIVCIDTCFTQKHNKTKSARDPSSEHPDTVFVLEADVKGMEDFVDSVQGTNVTQETDHEDGYEPGLRAPRSALKWS</sequence>
<evidence type="ECO:0000313" key="3">
    <source>
        <dbReference type="Proteomes" id="UP001465976"/>
    </source>
</evidence>
<protein>
    <submittedName>
        <fullName evidence="2">Uncharacterized protein</fullName>
    </submittedName>
</protein>
<accession>A0ABR3ELF7</accession>
<keyword evidence="3" id="KW-1185">Reference proteome</keyword>
<feature type="compositionally biased region" description="Basic and acidic residues" evidence="1">
    <location>
        <begin position="1"/>
        <end position="15"/>
    </location>
</feature>